<protein>
    <submittedName>
        <fullName evidence="4">Capsule synthesis protein, CapA</fullName>
    </submittedName>
</protein>
<accession>A0A0G1CJW2</accession>
<organism evidence="4 5">
    <name type="scientific">Candidatus Gottesmanbacteria bacterium GW2011_GWA1_43_11</name>
    <dbReference type="NCBI Taxonomy" id="1618436"/>
    <lineage>
        <taxon>Bacteria</taxon>
        <taxon>Candidatus Gottesmaniibacteriota</taxon>
    </lineage>
</organism>
<dbReference type="PANTHER" id="PTHR33393:SF11">
    <property type="entry name" value="POLYGLUTAMINE SYNTHESIS ACCESSORY PROTEIN RV0574C-RELATED"/>
    <property type="match status" value="1"/>
</dbReference>
<evidence type="ECO:0000313" key="5">
    <source>
        <dbReference type="Proteomes" id="UP000034543"/>
    </source>
</evidence>
<dbReference type="InterPro" id="IPR019079">
    <property type="entry name" value="Capsule_synth_CapA"/>
</dbReference>
<evidence type="ECO:0000313" key="4">
    <source>
        <dbReference type="EMBL" id="KKS85784.1"/>
    </source>
</evidence>
<sequence>MKHSVFWLCIVVPLFIIGLGSLAYYLLQNLQPVPASVPPAFVQPTIPVAGFPLPSSQTWTLLITGDVIPARVVNQKMVTKNDFRWPLVNFYSILQNADITLINLESPLLINCPITNEGMQFCGDARFAASLAEVGVDVANLANNHALNYGWEGLGETQELLKKVGIVTTGFASTVIPTEVEESNSPTIQNLNALDPSTNARDDFFHCERDIYCSSFIQKEVNGITIGFLGYNAVGQRVDRKIIQKQMSAADKLVDVLIVSVHWGKEYSREPAIDSIAVDDPQELGRLFVDWGADVVVGNHPHWYQHIEWVDNKPIFYALGNFIFDQEWSQETKVGYLAKLQFAGSEVVKNKLEIIPIGIKDYGQAFKLEGEEKDKVLEIIVN</sequence>
<name>A0A0G1CJW2_9BACT</name>
<dbReference type="PATRIC" id="fig|1618436.3.peg.290"/>
<evidence type="ECO:0000256" key="1">
    <source>
        <dbReference type="ARBA" id="ARBA00005662"/>
    </source>
</evidence>
<keyword evidence="2" id="KW-0472">Membrane</keyword>
<dbReference type="SMART" id="SM00854">
    <property type="entry name" value="PGA_cap"/>
    <property type="match status" value="1"/>
</dbReference>
<feature type="domain" description="Capsule synthesis protein CapA" evidence="3">
    <location>
        <begin position="60"/>
        <end position="326"/>
    </location>
</feature>
<dbReference type="InterPro" id="IPR052169">
    <property type="entry name" value="CW_Biosynth-Accessory"/>
</dbReference>
<dbReference type="CDD" id="cd07381">
    <property type="entry name" value="MPP_CapA"/>
    <property type="match status" value="1"/>
</dbReference>
<dbReference type="InterPro" id="IPR029052">
    <property type="entry name" value="Metallo-depent_PP-like"/>
</dbReference>
<dbReference type="Gene3D" id="3.60.21.10">
    <property type="match status" value="1"/>
</dbReference>
<dbReference type="PANTHER" id="PTHR33393">
    <property type="entry name" value="POLYGLUTAMINE SYNTHESIS ACCESSORY PROTEIN RV0574C-RELATED"/>
    <property type="match status" value="1"/>
</dbReference>
<proteinExistence type="inferred from homology"/>
<dbReference type="SUPFAM" id="SSF56300">
    <property type="entry name" value="Metallo-dependent phosphatases"/>
    <property type="match status" value="1"/>
</dbReference>
<dbReference type="AlphaFoldDB" id="A0A0G1CJW2"/>
<keyword evidence="2" id="KW-0812">Transmembrane</keyword>
<dbReference type="Proteomes" id="UP000034543">
    <property type="component" value="Unassembled WGS sequence"/>
</dbReference>
<dbReference type="Pfam" id="PF09587">
    <property type="entry name" value="PGA_cap"/>
    <property type="match status" value="1"/>
</dbReference>
<comment type="similarity">
    <text evidence="1">Belongs to the CapA family.</text>
</comment>
<dbReference type="EMBL" id="LCFB01000005">
    <property type="protein sequence ID" value="KKS85784.1"/>
    <property type="molecule type" value="Genomic_DNA"/>
</dbReference>
<gene>
    <name evidence="4" type="ORF">UV59_C0005G0035</name>
</gene>
<evidence type="ECO:0000259" key="3">
    <source>
        <dbReference type="SMART" id="SM00854"/>
    </source>
</evidence>
<keyword evidence="2" id="KW-1133">Transmembrane helix</keyword>
<dbReference type="STRING" id="1618436.UV59_C0005G0035"/>
<evidence type="ECO:0000256" key="2">
    <source>
        <dbReference type="SAM" id="Phobius"/>
    </source>
</evidence>
<comment type="caution">
    <text evidence="4">The sequence shown here is derived from an EMBL/GenBank/DDBJ whole genome shotgun (WGS) entry which is preliminary data.</text>
</comment>
<reference evidence="4 5" key="1">
    <citation type="journal article" date="2015" name="Nature">
        <title>rRNA introns, odd ribosomes, and small enigmatic genomes across a large radiation of phyla.</title>
        <authorList>
            <person name="Brown C.T."/>
            <person name="Hug L.A."/>
            <person name="Thomas B.C."/>
            <person name="Sharon I."/>
            <person name="Castelle C.J."/>
            <person name="Singh A."/>
            <person name="Wilkins M.J."/>
            <person name="Williams K.H."/>
            <person name="Banfield J.F."/>
        </authorList>
    </citation>
    <scope>NUCLEOTIDE SEQUENCE [LARGE SCALE GENOMIC DNA]</scope>
</reference>
<feature type="transmembrane region" description="Helical" evidence="2">
    <location>
        <begin position="5"/>
        <end position="27"/>
    </location>
</feature>